<name>A0A432WQP3_9GAMM</name>
<dbReference type="NCBIfam" id="TIGR03368">
    <property type="entry name" value="cellulose_yhjU"/>
    <property type="match status" value="1"/>
</dbReference>
<dbReference type="Gene3D" id="3.40.720.10">
    <property type="entry name" value="Alkaline Phosphatase, subunit A"/>
    <property type="match status" value="1"/>
</dbReference>
<organism evidence="2 3">
    <name type="scientific">Aliidiomarina shirensis</name>
    <dbReference type="NCBI Taxonomy" id="1048642"/>
    <lineage>
        <taxon>Bacteria</taxon>
        <taxon>Pseudomonadati</taxon>
        <taxon>Pseudomonadota</taxon>
        <taxon>Gammaproteobacteria</taxon>
        <taxon>Alteromonadales</taxon>
        <taxon>Idiomarinaceae</taxon>
        <taxon>Aliidiomarina</taxon>
    </lineage>
</organism>
<dbReference type="InterPro" id="IPR017850">
    <property type="entry name" value="Alkaline_phosphatase_core_sf"/>
</dbReference>
<sequence length="538" mass="60202">MSDELYQRQRQQLLQHPLMSWPGLGAWSFYFLLKVALVSMNMIGFDLLLNLTLFVFLIIPAGPLWLKILRQVIAIPAAVALIYTESFLPPFERLISQWDLVSSFSAMYLLELVTRAVPIQSIAALLVAWILYLYLAKILRMTTVVLVAMLAFPLWQLDTAPQPNVQTAQAAQVAFSTNPEQRLATSNPDSTLASFYEQQADQQLSVSVRSQPNFDILMINICSVSWADLEQFELVDHPVLQQADILLSNFYTGSSYSGPATLRLLQASCGHSPHSEIFNAPAECKIGEQLAGVGYSREILMNHSGAFDNYLSQIRNSGGMGDAPFVNPEQFSQIMMGFDQSPIYSDAEVLNYWLEEEASQPKFSFYNTTSLHDGNRMPGFRGNSSNSYRTRLLNLLDDLNQLFEDIAASERQVLVVIVPEHGAGLAGDQFQLPGMREIPTPALTHVPVLIRLFGPGINEQRSSMISVSKSTSPIAITSAIYQIIEQNPFSGGSYAPQRVADNLPETRPVLENDRVIMMEYEGQFILQINNGEWRPYNR</sequence>
<keyword evidence="1" id="KW-0812">Transmembrane</keyword>
<accession>A0A432WQP3</accession>
<keyword evidence="1" id="KW-1133">Transmembrane helix</keyword>
<comment type="caution">
    <text evidence="2">The sequence shown here is derived from an EMBL/GenBank/DDBJ whole genome shotgun (WGS) entry which is preliminary data.</text>
</comment>
<evidence type="ECO:0000313" key="3">
    <source>
        <dbReference type="Proteomes" id="UP000286934"/>
    </source>
</evidence>
<dbReference type="RefSeq" id="WP_126808456.1">
    <property type="nucleotide sequence ID" value="NZ_PIPP01000005.1"/>
</dbReference>
<keyword evidence="1" id="KW-0472">Membrane</keyword>
<dbReference type="InterPro" id="IPR017744">
    <property type="entry name" value="BcsG"/>
</dbReference>
<feature type="transmembrane region" description="Helical" evidence="1">
    <location>
        <begin position="20"/>
        <end position="40"/>
    </location>
</feature>
<dbReference type="AlphaFoldDB" id="A0A432WQP3"/>
<dbReference type="EMBL" id="PIPP01000005">
    <property type="protein sequence ID" value="RUO35997.1"/>
    <property type="molecule type" value="Genomic_DNA"/>
</dbReference>
<gene>
    <name evidence="2" type="primary">bcsG</name>
    <name evidence="2" type="ORF">CWE13_10670</name>
</gene>
<reference evidence="3" key="1">
    <citation type="journal article" date="2018" name="Front. Microbiol.">
        <title>Genome-Based Analysis Reveals the Taxonomy and Diversity of the Family Idiomarinaceae.</title>
        <authorList>
            <person name="Liu Y."/>
            <person name="Lai Q."/>
            <person name="Shao Z."/>
        </authorList>
    </citation>
    <scope>NUCLEOTIDE SEQUENCE [LARGE SCALE GENOMIC DNA]</scope>
    <source>
        <strain evidence="3">AIS</strain>
    </source>
</reference>
<dbReference type="Proteomes" id="UP000286934">
    <property type="component" value="Unassembled WGS sequence"/>
</dbReference>
<keyword evidence="3" id="KW-1185">Reference proteome</keyword>
<proteinExistence type="predicted"/>
<evidence type="ECO:0000256" key="1">
    <source>
        <dbReference type="SAM" id="Phobius"/>
    </source>
</evidence>
<feature type="transmembrane region" description="Helical" evidence="1">
    <location>
        <begin position="47"/>
        <end position="66"/>
    </location>
</feature>
<dbReference type="OrthoDB" id="6965261at2"/>
<evidence type="ECO:0000313" key="2">
    <source>
        <dbReference type="EMBL" id="RUO35997.1"/>
    </source>
</evidence>
<dbReference type="Pfam" id="PF11658">
    <property type="entry name" value="CBP_BcsG"/>
    <property type="match status" value="1"/>
</dbReference>
<protein>
    <submittedName>
        <fullName evidence="2">Cellulose biosynthesis protein BcsG</fullName>
    </submittedName>
</protein>